<dbReference type="AlphaFoldDB" id="A0AAV7SMB0"/>
<comment type="caution">
    <text evidence="1">The sequence shown here is derived from an EMBL/GenBank/DDBJ whole genome shotgun (WGS) entry which is preliminary data.</text>
</comment>
<reference evidence="1" key="1">
    <citation type="journal article" date="2022" name="bioRxiv">
        <title>Sequencing and chromosome-scale assembly of the giantPleurodeles waltlgenome.</title>
        <authorList>
            <person name="Brown T."/>
            <person name="Elewa A."/>
            <person name="Iarovenko S."/>
            <person name="Subramanian E."/>
            <person name="Araus A.J."/>
            <person name="Petzold A."/>
            <person name="Susuki M."/>
            <person name="Suzuki K.-i.T."/>
            <person name="Hayashi T."/>
            <person name="Toyoda A."/>
            <person name="Oliveira C."/>
            <person name="Osipova E."/>
            <person name="Leigh N.D."/>
            <person name="Simon A."/>
            <person name="Yun M.H."/>
        </authorList>
    </citation>
    <scope>NUCLEOTIDE SEQUENCE</scope>
    <source>
        <strain evidence="1">20211129_DDA</strain>
        <tissue evidence="1">Liver</tissue>
    </source>
</reference>
<keyword evidence="2" id="KW-1185">Reference proteome</keyword>
<proteinExistence type="predicted"/>
<evidence type="ECO:0000313" key="2">
    <source>
        <dbReference type="Proteomes" id="UP001066276"/>
    </source>
</evidence>
<protein>
    <submittedName>
        <fullName evidence="1">Uncharacterized protein</fullName>
    </submittedName>
</protein>
<organism evidence="1 2">
    <name type="scientific">Pleurodeles waltl</name>
    <name type="common">Iberian ribbed newt</name>
    <dbReference type="NCBI Taxonomy" id="8319"/>
    <lineage>
        <taxon>Eukaryota</taxon>
        <taxon>Metazoa</taxon>
        <taxon>Chordata</taxon>
        <taxon>Craniata</taxon>
        <taxon>Vertebrata</taxon>
        <taxon>Euteleostomi</taxon>
        <taxon>Amphibia</taxon>
        <taxon>Batrachia</taxon>
        <taxon>Caudata</taxon>
        <taxon>Salamandroidea</taxon>
        <taxon>Salamandridae</taxon>
        <taxon>Pleurodelinae</taxon>
        <taxon>Pleurodeles</taxon>
    </lineage>
</organism>
<sequence>MEQRRGGLVLELSWTIGSSILHNRGAERMAFMVRQVIVDTKTALQQDIVAISVGQGLLRAVHQKLDERVQETYRGLEVILRAQEG</sequence>
<evidence type="ECO:0000313" key="1">
    <source>
        <dbReference type="EMBL" id="KAJ1165250.1"/>
    </source>
</evidence>
<dbReference type="EMBL" id="JANPWB010000008">
    <property type="protein sequence ID" value="KAJ1165250.1"/>
    <property type="molecule type" value="Genomic_DNA"/>
</dbReference>
<name>A0AAV7SMB0_PLEWA</name>
<accession>A0AAV7SMB0</accession>
<dbReference type="Proteomes" id="UP001066276">
    <property type="component" value="Chromosome 4_2"/>
</dbReference>
<gene>
    <name evidence="1" type="ORF">NDU88_005678</name>
</gene>